<protein>
    <submittedName>
        <fullName evidence="2">Zgc:113208</fullName>
    </submittedName>
</protein>
<proteinExistence type="predicted"/>
<dbReference type="GeneTree" id="ENSGT00660000097471"/>
<dbReference type="Ensembl" id="ENSCCRT00000055204.2">
    <property type="protein sequence ID" value="ENSCCRP00000050950.2"/>
    <property type="gene ID" value="ENSCCRG00000027192.2"/>
</dbReference>
<feature type="region of interest" description="Disordered" evidence="1">
    <location>
        <begin position="1"/>
        <end position="129"/>
    </location>
</feature>
<reference evidence="2" key="2">
    <citation type="submission" date="2025-09" db="UniProtKB">
        <authorList>
            <consortium name="Ensembl"/>
        </authorList>
    </citation>
    <scope>IDENTIFICATION</scope>
</reference>
<name>A0A8C1CME4_CYPCA</name>
<evidence type="ECO:0000313" key="2">
    <source>
        <dbReference type="Ensembl" id="ENSCCRP00000050950.2"/>
    </source>
</evidence>
<accession>A0A8C1CME4</accession>
<dbReference type="OMA" id="GWIKPQD"/>
<sequence>MSLSYKSHSNMRDDKERDSRTMKRKTDPDDLKAPGKKRQKIKDKNERKSAAVQKSDALVGKADSTKTEVKVSSKDKDKGRKNKSAHSTDWSEDDKKNNSDGGKNTSEIKRNEKGQLVFKDHPEFTPNLTPKEVLQAGSFGGTYFRPIYSSITKQHYKDVWQELPEDWLDGLNISKQVASSTYRENVNIYNVKCGGSLEMWESSGWIVPQDPYGWFQWYCRFYHGRRTEDDARQISRWAKCAGVKGRWRQNLITKVVRSGCAYDNPSVSPVVRQTLQHWGYKLTLEDYKEGAKRVKPK</sequence>
<dbReference type="AlphaFoldDB" id="A0A8C1CME4"/>
<reference evidence="2" key="1">
    <citation type="submission" date="2025-08" db="UniProtKB">
        <authorList>
            <consortium name="Ensembl"/>
        </authorList>
    </citation>
    <scope>IDENTIFICATION</scope>
</reference>
<feature type="compositionally biased region" description="Basic and acidic residues" evidence="1">
    <location>
        <begin position="106"/>
        <end position="123"/>
    </location>
</feature>
<evidence type="ECO:0000313" key="3">
    <source>
        <dbReference type="Proteomes" id="UP001108240"/>
    </source>
</evidence>
<keyword evidence="3" id="KW-1185">Reference proteome</keyword>
<feature type="compositionally biased region" description="Basic and acidic residues" evidence="1">
    <location>
        <begin position="10"/>
        <end position="33"/>
    </location>
</feature>
<dbReference type="PANTHER" id="PTHR37948">
    <property type="entry name" value="ZGC:113208"/>
    <property type="match status" value="1"/>
</dbReference>
<evidence type="ECO:0000256" key="1">
    <source>
        <dbReference type="SAM" id="MobiDB-lite"/>
    </source>
</evidence>
<organism evidence="2 3">
    <name type="scientific">Cyprinus carpio carpio</name>
    <dbReference type="NCBI Taxonomy" id="630221"/>
    <lineage>
        <taxon>Eukaryota</taxon>
        <taxon>Metazoa</taxon>
        <taxon>Chordata</taxon>
        <taxon>Craniata</taxon>
        <taxon>Vertebrata</taxon>
        <taxon>Euteleostomi</taxon>
        <taxon>Actinopterygii</taxon>
        <taxon>Neopterygii</taxon>
        <taxon>Teleostei</taxon>
        <taxon>Ostariophysi</taxon>
        <taxon>Cypriniformes</taxon>
        <taxon>Cyprinidae</taxon>
        <taxon>Cyprininae</taxon>
        <taxon>Cyprinus</taxon>
    </lineage>
</organism>
<dbReference type="Proteomes" id="UP001108240">
    <property type="component" value="Unplaced"/>
</dbReference>
<dbReference type="PANTHER" id="PTHR37948:SF1">
    <property type="entry name" value="BLL5189 PROTEIN"/>
    <property type="match status" value="1"/>
</dbReference>
<feature type="compositionally biased region" description="Basic and acidic residues" evidence="1">
    <location>
        <begin position="63"/>
        <end position="78"/>
    </location>
</feature>